<accession>G8LYH9</accession>
<name>G8LYH9_ACECE</name>
<dbReference type="AlphaFoldDB" id="G8LYH9"/>
<dbReference type="STRING" id="720554.Clocl_3485"/>
<dbReference type="Proteomes" id="UP000005435">
    <property type="component" value="Chromosome"/>
</dbReference>
<dbReference type="HOGENOM" id="CLU_3388789_0_0_9"/>
<dbReference type="EMBL" id="CP003065">
    <property type="protein sequence ID" value="AEV69967.1"/>
    <property type="molecule type" value="Genomic_DNA"/>
</dbReference>
<reference evidence="1 2" key="2">
    <citation type="journal article" date="2012" name="Stand. Genomic Sci.">
        <title>Complete Genome Sequence of Clostridium clariflavum DSM 19732.</title>
        <authorList>
            <person name="Izquierdo J.A."/>
            <person name="Goodwin L."/>
            <person name="Davenport K.W."/>
            <person name="Teshima H."/>
            <person name="Bruce D."/>
            <person name="Detter C."/>
            <person name="Tapia R."/>
            <person name="Han S."/>
            <person name="Land M."/>
            <person name="Hauser L."/>
            <person name="Jeffries C.D."/>
            <person name="Han J."/>
            <person name="Pitluck S."/>
            <person name="Nolan M."/>
            <person name="Chen A."/>
            <person name="Huntemann M."/>
            <person name="Mavromatis K."/>
            <person name="Mikhailova N."/>
            <person name="Liolios K."/>
            <person name="Woyke T."/>
            <person name="Lynd L.R."/>
        </authorList>
    </citation>
    <scope>NUCLEOTIDE SEQUENCE [LARGE SCALE GENOMIC DNA]</scope>
    <source>
        <strain evidence="2">DSM 19732 / NBRC 101661 / EBR45</strain>
    </source>
</reference>
<proteinExistence type="predicted"/>
<evidence type="ECO:0000313" key="1">
    <source>
        <dbReference type="EMBL" id="AEV69967.1"/>
    </source>
</evidence>
<gene>
    <name evidence="1" type="ordered locus">Clocl_3485</name>
</gene>
<organism evidence="1 2">
    <name type="scientific">Acetivibrio clariflavus (strain DSM 19732 / NBRC 101661 / EBR45)</name>
    <name type="common">Clostridium clariflavum</name>
    <dbReference type="NCBI Taxonomy" id="720554"/>
    <lineage>
        <taxon>Bacteria</taxon>
        <taxon>Bacillati</taxon>
        <taxon>Bacillota</taxon>
        <taxon>Clostridia</taxon>
        <taxon>Eubacteriales</taxon>
        <taxon>Oscillospiraceae</taxon>
        <taxon>Acetivibrio</taxon>
    </lineage>
</organism>
<evidence type="ECO:0000313" key="2">
    <source>
        <dbReference type="Proteomes" id="UP000005435"/>
    </source>
</evidence>
<sequence length="32" mass="3642">MDSGPLPGYGYFNEKRNIKFGAITTIQIVWPK</sequence>
<dbReference type="KEGG" id="ccl:Clocl_3485"/>
<reference evidence="2" key="1">
    <citation type="submission" date="2011-12" db="EMBL/GenBank/DDBJ databases">
        <title>Complete sequence of Clostridium clariflavum DSM 19732.</title>
        <authorList>
            <consortium name="US DOE Joint Genome Institute"/>
            <person name="Lucas S."/>
            <person name="Han J."/>
            <person name="Lapidus A."/>
            <person name="Cheng J.-F."/>
            <person name="Goodwin L."/>
            <person name="Pitluck S."/>
            <person name="Peters L."/>
            <person name="Teshima H."/>
            <person name="Detter J.C."/>
            <person name="Han C."/>
            <person name="Tapia R."/>
            <person name="Land M."/>
            <person name="Hauser L."/>
            <person name="Kyrpides N."/>
            <person name="Ivanova N."/>
            <person name="Pagani I."/>
            <person name="Kitzmiller T."/>
            <person name="Lynd L."/>
            <person name="Izquierdo J."/>
            <person name="Woyke T."/>
        </authorList>
    </citation>
    <scope>NUCLEOTIDE SEQUENCE [LARGE SCALE GENOMIC DNA]</scope>
    <source>
        <strain evidence="2">DSM 19732 / NBRC 101661 / EBR45</strain>
    </source>
</reference>
<protein>
    <submittedName>
        <fullName evidence="1">Uncharacterized protein</fullName>
    </submittedName>
</protein>
<keyword evidence="2" id="KW-1185">Reference proteome</keyword>